<feature type="domain" description="CBM2" evidence="6">
    <location>
        <begin position="21"/>
        <end position="128"/>
    </location>
</feature>
<keyword evidence="8" id="KW-1185">Reference proteome</keyword>
<sequence length="546" mass="55297">MRRVVPALLIAVICALVPVPASAAAARVTAEFGQDSVWSTGYGGRIALTNTGDADSAGWVVEFDLPPGTSVTNSWSSVLTRDGQRHRFANAPHNGRIPPGGAVGFGFTVSGSGLPVNCLVGGVPCRGPARDATPPTAPAAPVVTAVTAGSVSLAWRAATDDVGVVDYQVLSGGAVVATTASTSATATGLLPGAAHVFTVRARDAAGNLSAPSEAVTATTAPAGSTVDVATAEQLRSALAAAAPGVTIRMAPGLYRGSFAATSPGTAAAPITLTGPADAVLVNDGPSGSGPSCPVPTPGWDPGYGLWLHGAPHWNLTGFTVRESKKGIVVDDSHHTVIDRVRVHHVDEEAVHFRRSSSDGVLRGSTISHTGLAQPGYGEGVYIGSAHSNWDCHGNTGGVDRSDRVQVLGNHVGPHVTAEPVDVKEGTSGGVVRGNTFDGTGISGQNSADSWVDVKGSGYLIEDNTGTFAAPGTFANGYETHNPVTTPSFPNGCGNTWRGNRSDLGGVGRYAIRITSTSKCAGLPNVVHASNTVTRAVTGLTNVPVTP</sequence>
<dbReference type="InterPro" id="IPR001919">
    <property type="entry name" value="CBD2"/>
</dbReference>
<dbReference type="Gene3D" id="2.60.40.10">
    <property type="entry name" value="Immunoglobulins"/>
    <property type="match status" value="1"/>
</dbReference>
<dbReference type="SMART" id="SM00637">
    <property type="entry name" value="CBD_II"/>
    <property type="match status" value="1"/>
</dbReference>
<keyword evidence="2" id="KW-0378">Hydrolase</keyword>
<evidence type="ECO:0000259" key="6">
    <source>
        <dbReference type="PROSITE" id="PS51173"/>
    </source>
</evidence>
<dbReference type="PROSITE" id="PS50853">
    <property type="entry name" value="FN3"/>
    <property type="match status" value="1"/>
</dbReference>
<keyword evidence="2" id="KW-0326">Glycosidase</keyword>
<proteinExistence type="predicted"/>
<reference evidence="8" key="1">
    <citation type="journal article" date="2019" name="Int. J. Syst. Evol. Microbiol.">
        <title>The Global Catalogue of Microorganisms (GCM) 10K type strain sequencing project: providing services to taxonomists for standard genome sequencing and annotation.</title>
        <authorList>
            <consortium name="The Broad Institute Genomics Platform"/>
            <consortium name="The Broad Institute Genome Sequencing Center for Infectious Disease"/>
            <person name="Wu L."/>
            <person name="Ma J."/>
        </authorList>
    </citation>
    <scope>NUCLEOTIDE SEQUENCE [LARGE SCALE GENOMIC DNA]</scope>
    <source>
        <strain evidence="8">KCTC 12848</strain>
    </source>
</reference>
<evidence type="ECO:0000256" key="4">
    <source>
        <dbReference type="SAM" id="SignalP"/>
    </source>
</evidence>
<dbReference type="SMART" id="SM00710">
    <property type="entry name" value="PbH1"/>
    <property type="match status" value="4"/>
</dbReference>
<dbReference type="EMBL" id="JBHSJB010000025">
    <property type="protein sequence ID" value="MFC5056984.1"/>
    <property type="molecule type" value="Genomic_DNA"/>
</dbReference>
<dbReference type="SMART" id="SM00060">
    <property type="entry name" value="FN3"/>
    <property type="match status" value="1"/>
</dbReference>
<dbReference type="SUPFAM" id="SSF51126">
    <property type="entry name" value="Pectin lyase-like"/>
    <property type="match status" value="1"/>
</dbReference>
<dbReference type="Gene3D" id="2.60.40.290">
    <property type="match status" value="1"/>
</dbReference>
<dbReference type="Proteomes" id="UP001595833">
    <property type="component" value="Unassembled WGS sequence"/>
</dbReference>
<evidence type="ECO:0000256" key="3">
    <source>
        <dbReference type="ARBA" id="ARBA00023326"/>
    </source>
</evidence>
<evidence type="ECO:0000256" key="1">
    <source>
        <dbReference type="ARBA" id="ARBA00023277"/>
    </source>
</evidence>
<dbReference type="PROSITE" id="PS51173">
    <property type="entry name" value="CBM2"/>
    <property type="match status" value="1"/>
</dbReference>
<comment type="caution">
    <text evidence="7">The sequence shown here is derived from an EMBL/GenBank/DDBJ whole genome shotgun (WGS) entry which is preliminary data.</text>
</comment>
<dbReference type="SUPFAM" id="SSF49384">
    <property type="entry name" value="Carbohydrate-binding domain"/>
    <property type="match status" value="1"/>
</dbReference>
<dbReference type="InterPro" id="IPR008965">
    <property type="entry name" value="CBM2/CBM3_carb-bd_dom_sf"/>
</dbReference>
<dbReference type="InterPro" id="IPR039448">
    <property type="entry name" value="Beta_helix"/>
</dbReference>
<evidence type="ECO:0000313" key="8">
    <source>
        <dbReference type="Proteomes" id="UP001595833"/>
    </source>
</evidence>
<name>A0ABV9Y6K4_9PSEU</name>
<dbReference type="InterPro" id="IPR036116">
    <property type="entry name" value="FN3_sf"/>
</dbReference>
<dbReference type="InterPro" id="IPR011050">
    <property type="entry name" value="Pectin_lyase_fold/virulence"/>
</dbReference>
<accession>A0ABV9Y6K4</accession>
<dbReference type="Pfam" id="PF00041">
    <property type="entry name" value="fn3"/>
    <property type="match status" value="1"/>
</dbReference>
<evidence type="ECO:0000313" key="7">
    <source>
        <dbReference type="EMBL" id="MFC5056984.1"/>
    </source>
</evidence>
<dbReference type="SUPFAM" id="SSF49265">
    <property type="entry name" value="Fibronectin type III"/>
    <property type="match status" value="1"/>
</dbReference>
<dbReference type="CDD" id="cd00063">
    <property type="entry name" value="FN3"/>
    <property type="match status" value="1"/>
</dbReference>
<keyword evidence="4" id="KW-0732">Signal</keyword>
<evidence type="ECO:0000256" key="2">
    <source>
        <dbReference type="ARBA" id="ARBA00023295"/>
    </source>
</evidence>
<feature type="chain" id="PRO_5045259738" evidence="4">
    <location>
        <begin position="24"/>
        <end position="546"/>
    </location>
</feature>
<feature type="domain" description="Fibronectin type-III" evidence="5">
    <location>
        <begin position="137"/>
        <end position="222"/>
    </location>
</feature>
<dbReference type="InterPro" id="IPR006626">
    <property type="entry name" value="PbH1"/>
</dbReference>
<dbReference type="Pfam" id="PF00553">
    <property type="entry name" value="CBM_2"/>
    <property type="match status" value="1"/>
</dbReference>
<protein>
    <submittedName>
        <fullName evidence="7">Cellulose binding domain-containing protein</fullName>
    </submittedName>
</protein>
<dbReference type="RefSeq" id="WP_344039117.1">
    <property type="nucleotide sequence ID" value="NZ_BAAAKE010000014.1"/>
</dbReference>
<evidence type="ECO:0000259" key="5">
    <source>
        <dbReference type="PROSITE" id="PS50853"/>
    </source>
</evidence>
<gene>
    <name evidence="7" type="ORF">ACFPFM_24955</name>
</gene>
<dbReference type="Gene3D" id="2.160.20.10">
    <property type="entry name" value="Single-stranded right-handed beta-helix, Pectin lyase-like"/>
    <property type="match status" value="1"/>
</dbReference>
<dbReference type="InterPro" id="IPR012334">
    <property type="entry name" value="Pectin_lyas_fold"/>
</dbReference>
<organism evidence="7 8">
    <name type="scientific">Saccharothrix xinjiangensis</name>
    <dbReference type="NCBI Taxonomy" id="204798"/>
    <lineage>
        <taxon>Bacteria</taxon>
        <taxon>Bacillati</taxon>
        <taxon>Actinomycetota</taxon>
        <taxon>Actinomycetes</taxon>
        <taxon>Pseudonocardiales</taxon>
        <taxon>Pseudonocardiaceae</taxon>
        <taxon>Saccharothrix</taxon>
    </lineage>
</organism>
<feature type="signal peptide" evidence="4">
    <location>
        <begin position="1"/>
        <end position="23"/>
    </location>
</feature>
<keyword evidence="3" id="KW-0624">Polysaccharide degradation</keyword>
<keyword evidence="1" id="KW-0119">Carbohydrate metabolism</keyword>
<dbReference type="Pfam" id="PF13229">
    <property type="entry name" value="Beta_helix"/>
    <property type="match status" value="1"/>
</dbReference>
<dbReference type="InterPro" id="IPR012291">
    <property type="entry name" value="CBM2_carb-bd_dom_sf"/>
</dbReference>
<dbReference type="InterPro" id="IPR003961">
    <property type="entry name" value="FN3_dom"/>
</dbReference>
<dbReference type="InterPro" id="IPR013783">
    <property type="entry name" value="Ig-like_fold"/>
</dbReference>